<reference evidence="2 3" key="1">
    <citation type="submission" date="2020-08" db="EMBL/GenBank/DDBJ databases">
        <title>Genomic Encyclopedia of Type Strains, Phase IV (KMG-IV): sequencing the most valuable type-strain genomes for metagenomic binning, comparative biology and taxonomic classification.</title>
        <authorList>
            <person name="Goeker M."/>
        </authorList>
    </citation>
    <scope>NUCLEOTIDE SEQUENCE [LARGE SCALE GENOMIC DNA]</scope>
    <source>
        <strain evidence="2 3">DSM 19371</strain>
    </source>
</reference>
<evidence type="ECO:0000256" key="1">
    <source>
        <dbReference type="SAM" id="Phobius"/>
    </source>
</evidence>
<keyword evidence="1" id="KW-0812">Transmembrane</keyword>
<protein>
    <submittedName>
        <fullName evidence="2">Uncharacterized protein</fullName>
    </submittedName>
</protein>
<dbReference type="EMBL" id="JACIEU010000076">
    <property type="protein sequence ID" value="MBB4152073.1"/>
    <property type="molecule type" value="Genomic_DNA"/>
</dbReference>
<name>A0A7W6LX52_9SPHN</name>
<keyword evidence="3" id="KW-1185">Reference proteome</keyword>
<evidence type="ECO:0000313" key="3">
    <source>
        <dbReference type="Proteomes" id="UP000590524"/>
    </source>
</evidence>
<accession>A0A7W6LX52</accession>
<sequence>MTDFDPAEFDDPPSVDPGQDYRLLLDAMRRAGADGVKAEMASVQNTIAALANASDLLHQRARAAYDQSVRLEQIGERKLLMVWLAAASFVLVGSFGYWFAKSPKVERELYGCTAAWDQKTQTCKGEWVRLQAS</sequence>
<feature type="transmembrane region" description="Helical" evidence="1">
    <location>
        <begin position="80"/>
        <end position="100"/>
    </location>
</feature>
<comment type="caution">
    <text evidence="2">The sequence shown here is derived from an EMBL/GenBank/DDBJ whole genome shotgun (WGS) entry which is preliminary data.</text>
</comment>
<organism evidence="2 3">
    <name type="scientific">Sphingobium scionense</name>
    <dbReference type="NCBI Taxonomy" id="1404341"/>
    <lineage>
        <taxon>Bacteria</taxon>
        <taxon>Pseudomonadati</taxon>
        <taxon>Pseudomonadota</taxon>
        <taxon>Alphaproteobacteria</taxon>
        <taxon>Sphingomonadales</taxon>
        <taxon>Sphingomonadaceae</taxon>
        <taxon>Sphingobium</taxon>
    </lineage>
</organism>
<evidence type="ECO:0000313" key="2">
    <source>
        <dbReference type="EMBL" id="MBB4152073.1"/>
    </source>
</evidence>
<dbReference type="AlphaFoldDB" id="A0A7W6LX52"/>
<dbReference type="Proteomes" id="UP000590524">
    <property type="component" value="Unassembled WGS sequence"/>
</dbReference>
<gene>
    <name evidence="2" type="ORF">GGQ90_005895</name>
</gene>
<dbReference type="RefSeq" id="WP_004213423.1">
    <property type="nucleotide sequence ID" value="NZ_JACIEU010000076.1"/>
</dbReference>
<keyword evidence="1" id="KW-0472">Membrane</keyword>
<proteinExistence type="predicted"/>
<keyword evidence="1" id="KW-1133">Transmembrane helix</keyword>